<comment type="caution">
    <text evidence="2">The sequence shown here is derived from an EMBL/GenBank/DDBJ whole genome shotgun (WGS) entry which is preliminary data.</text>
</comment>
<dbReference type="GeneID" id="68571949"/>
<feature type="compositionally biased region" description="Low complexity" evidence="1">
    <location>
        <begin position="44"/>
        <end position="62"/>
    </location>
</feature>
<feature type="region of interest" description="Disordered" evidence="1">
    <location>
        <begin position="1"/>
        <end position="105"/>
    </location>
</feature>
<evidence type="ECO:0000313" key="2">
    <source>
        <dbReference type="EMBL" id="GAA0648793.1"/>
    </source>
</evidence>
<dbReference type="RefSeq" id="WP_227261370.1">
    <property type="nucleotide sequence ID" value="NZ_BAAADU010000002.1"/>
</dbReference>
<protein>
    <recommendedName>
        <fullName evidence="4">PGF-CTERM sorting domain-containing protein</fullName>
    </recommendedName>
</protein>
<sequence>MALLGPSTGAGGVSGTGGGGPITIEPAVPTTTTDESTDEDTFQTGSDTLGTRSLGTTTGTGDQDSALVDTGEDDTDIVVEDTSDPDDSSPAGGSGLVGSASRFLDVDEETVSDAVDQTSEQAVGDVVEDVANEQIENSGGGVQPGGDTTPDVEHPDNESPGLGGTFEAIDFGDPRTLVAAGVVLVLAVSAAGGS</sequence>
<dbReference type="AlphaFoldDB" id="A0AAV3SZM4"/>
<dbReference type="EMBL" id="BAAADU010000002">
    <property type="protein sequence ID" value="GAA0648793.1"/>
    <property type="molecule type" value="Genomic_DNA"/>
</dbReference>
<proteinExistence type="predicted"/>
<evidence type="ECO:0008006" key="4">
    <source>
        <dbReference type="Google" id="ProtNLM"/>
    </source>
</evidence>
<feature type="region of interest" description="Disordered" evidence="1">
    <location>
        <begin position="133"/>
        <end position="167"/>
    </location>
</feature>
<dbReference type="Proteomes" id="UP001500194">
    <property type="component" value="Unassembled WGS sequence"/>
</dbReference>
<gene>
    <name evidence="2" type="ORF">GCM10009019_09250</name>
</gene>
<evidence type="ECO:0000313" key="3">
    <source>
        <dbReference type="Proteomes" id="UP001500194"/>
    </source>
</evidence>
<accession>A0AAV3SZM4</accession>
<keyword evidence="3" id="KW-1185">Reference proteome</keyword>
<name>A0AAV3SZM4_9EURY</name>
<reference evidence="2 3" key="1">
    <citation type="journal article" date="2019" name="Int. J. Syst. Evol. Microbiol.">
        <title>The Global Catalogue of Microorganisms (GCM) 10K type strain sequencing project: providing services to taxonomists for standard genome sequencing and annotation.</title>
        <authorList>
            <consortium name="The Broad Institute Genomics Platform"/>
            <consortium name="The Broad Institute Genome Sequencing Center for Infectious Disease"/>
            <person name="Wu L."/>
            <person name="Ma J."/>
        </authorList>
    </citation>
    <scope>NUCLEOTIDE SEQUENCE [LARGE SCALE GENOMIC DNA]</scope>
    <source>
        <strain evidence="2 3">JCM 16327</strain>
    </source>
</reference>
<feature type="compositionally biased region" description="Acidic residues" evidence="1">
    <location>
        <begin position="70"/>
        <end position="87"/>
    </location>
</feature>
<feature type="compositionally biased region" description="Gly residues" evidence="1">
    <location>
        <begin position="8"/>
        <end position="21"/>
    </location>
</feature>
<organism evidence="2 3">
    <name type="scientific">Salarchaeum japonicum</name>
    <dbReference type="NCBI Taxonomy" id="555573"/>
    <lineage>
        <taxon>Archaea</taxon>
        <taxon>Methanobacteriati</taxon>
        <taxon>Methanobacteriota</taxon>
        <taxon>Stenosarchaea group</taxon>
        <taxon>Halobacteria</taxon>
        <taxon>Halobacteriales</taxon>
        <taxon>Halobacteriaceae</taxon>
    </lineage>
</organism>
<evidence type="ECO:0000256" key="1">
    <source>
        <dbReference type="SAM" id="MobiDB-lite"/>
    </source>
</evidence>